<dbReference type="EMBL" id="JAKRRY010000011">
    <property type="protein sequence ID" value="MCW8346399.1"/>
    <property type="molecule type" value="Genomic_DNA"/>
</dbReference>
<feature type="region of interest" description="Disordered" evidence="7">
    <location>
        <begin position="1"/>
        <end position="25"/>
    </location>
</feature>
<dbReference type="PIRSF" id="PIRSF000521">
    <property type="entry name" value="Transaminase_4ab_Lys_Orn"/>
    <property type="match status" value="1"/>
</dbReference>
<dbReference type="InterPro" id="IPR015424">
    <property type="entry name" value="PyrdxlP-dep_Trfase"/>
</dbReference>
<evidence type="ECO:0000256" key="7">
    <source>
        <dbReference type="SAM" id="MobiDB-lite"/>
    </source>
</evidence>
<comment type="cofactor">
    <cofactor evidence="1">
        <name>pyridoxal 5'-phosphate</name>
        <dbReference type="ChEBI" id="CHEBI:597326"/>
    </cofactor>
</comment>
<dbReference type="Pfam" id="PF00202">
    <property type="entry name" value="Aminotran_3"/>
    <property type="match status" value="1"/>
</dbReference>
<keyword evidence="4 8" id="KW-0808">Transferase</keyword>
<reference evidence="8" key="1">
    <citation type="submission" date="2022-02" db="EMBL/GenBank/DDBJ databases">
        <title>Vibrio sp. nov, a new bacterium isolated from seawater.</title>
        <authorList>
            <person name="Yuan Y."/>
        </authorList>
    </citation>
    <scope>NUCLEOTIDE SEQUENCE</scope>
    <source>
        <strain evidence="8">ZSDZ65</strain>
    </source>
</reference>
<dbReference type="GO" id="GO:0030170">
    <property type="term" value="F:pyridoxal phosphate binding"/>
    <property type="evidence" value="ECO:0007669"/>
    <property type="project" value="InterPro"/>
</dbReference>
<dbReference type="InterPro" id="IPR005814">
    <property type="entry name" value="Aminotrans_3"/>
</dbReference>
<dbReference type="InterPro" id="IPR015421">
    <property type="entry name" value="PyrdxlP-dep_Trfase_major"/>
</dbReference>
<organism evidence="8 9">
    <name type="scientific">Vibrio qingdaonensis</name>
    <dbReference type="NCBI Taxonomy" id="2829491"/>
    <lineage>
        <taxon>Bacteria</taxon>
        <taxon>Pseudomonadati</taxon>
        <taxon>Pseudomonadota</taxon>
        <taxon>Gammaproteobacteria</taxon>
        <taxon>Vibrionales</taxon>
        <taxon>Vibrionaceae</taxon>
        <taxon>Vibrio</taxon>
    </lineage>
</organism>
<dbReference type="Proteomes" id="UP001155587">
    <property type="component" value="Unassembled WGS sequence"/>
</dbReference>
<feature type="compositionally biased region" description="Polar residues" evidence="7">
    <location>
        <begin position="1"/>
        <end position="23"/>
    </location>
</feature>
<dbReference type="AlphaFoldDB" id="A0A9X3HWL6"/>
<dbReference type="InterPro" id="IPR050103">
    <property type="entry name" value="Class-III_PLP-dep_AT"/>
</dbReference>
<keyword evidence="5 6" id="KW-0663">Pyridoxal phosphate</keyword>
<dbReference type="PROSITE" id="PS00600">
    <property type="entry name" value="AA_TRANSFER_CLASS_3"/>
    <property type="match status" value="1"/>
</dbReference>
<dbReference type="FunFam" id="3.40.640.10:FF:000013">
    <property type="entry name" value="4-aminobutyrate aminotransferase"/>
    <property type="match status" value="1"/>
</dbReference>
<evidence type="ECO:0000256" key="6">
    <source>
        <dbReference type="RuleBase" id="RU003560"/>
    </source>
</evidence>
<accession>A0A9X3HWL6</accession>
<dbReference type="EC" id="2.6.1.19" evidence="8"/>
<dbReference type="NCBIfam" id="TIGR00700">
    <property type="entry name" value="GABAtrnsam"/>
    <property type="match status" value="1"/>
</dbReference>
<dbReference type="SUPFAM" id="SSF53383">
    <property type="entry name" value="PLP-dependent transferases"/>
    <property type="match status" value="1"/>
</dbReference>
<dbReference type="InterPro" id="IPR049704">
    <property type="entry name" value="Aminotrans_3_PPA_site"/>
</dbReference>
<gene>
    <name evidence="8" type="primary">gabT</name>
    <name evidence="8" type="ORF">MD535_10340</name>
</gene>
<comment type="caution">
    <text evidence="8">The sequence shown here is derived from an EMBL/GenBank/DDBJ whole genome shotgun (WGS) entry which is preliminary data.</text>
</comment>
<proteinExistence type="inferred from homology"/>
<dbReference type="RefSeq" id="WP_265674960.1">
    <property type="nucleotide sequence ID" value="NZ_JAKRRY010000011.1"/>
</dbReference>
<dbReference type="CDD" id="cd00610">
    <property type="entry name" value="OAT_like"/>
    <property type="match status" value="1"/>
</dbReference>
<dbReference type="GO" id="GO:0042802">
    <property type="term" value="F:identical protein binding"/>
    <property type="evidence" value="ECO:0007669"/>
    <property type="project" value="TreeGrafter"/>
</dbReference>
<keyword evidence="3 8" id="KW-0032">Aminotransferase</keyword>
<dbReference type="Gene3D" id="3.40.640.10">
    <property type="entry name" value="Type I PLP-dependent aspartate aminotransferase-like (Major domain)"/>
    <property type="match status" value="1"/>
</dbReference>
<dbReference type="PANTHER" id="PTHR11986">
    <property type="entry name" value="AMINOTRANSFERASE CLASS III"/>
    <property type="match status" value="1"/>
</dbReference>
<name>A0A9X3HWL6_9VIBR</name>
<dbReference type="PANTHER" id="PTHR11986:SF58">
    <property type="entry name" value="LEUCINE_METHIONINE RACEMASE"/>
    <property type="match status" value="1"/>
</dbReference>
<dbReference type="GO" id="GO:0009448">
    <property type="term" value="P:gamma-aminobutyric acid metabolic process"/>
    <property type="evidence" value="ECO:0007669"/>
    <property type="project" value="InterPro"/>
</dbReference>
<dbReference type="Gene3D" id="3.90.1150.10">
    <property type="entry name" value="Aspartate Aminotransferase, domain 1"/>
    <property type="match status" value="1"/>
</dbReference>
<protein>
    <submittedName>
        <fullName evidence="8">4-aminobutyrate--2-oxoglutarate transaminase</fullName>
        <ecNumber evidence="8">2.6.1.19</ecNumber>
    </submittedName>
</protein>
<evidence type="ECO:0000256" key="5">
    <source>
        <dbReference type="ARBA" id="ARBA00022898"/>
    </source>
</evidence>
<dbReference type="GO" id="GO:0034386">
    <property type="term" value="F:4-aminobutyrate:2-oxoglutarate transaminase activity"/>
    <property type="evidence" value="ECO:0007669"/>
    <property type="project" value="UniProtKB-EC"/>
</dbReference>
<evidence type="ECO:0000256" key="4">
    <source>
        <dbReference type="ARBA" id="ARBA00022679"/>
    </source>
</evidence>
<evidence type="ECO:0000256" key="2">
    <source>
        <dbReference type="ARBA" id="ARBA00008954"/>
    </source>
</evidence>
<evidence type="ECO:0000256" key="3">
    <source>
        <dbReference type="ARBA" id="ARBA00022576"/>
    </source>
</evidence>
<evidence type="ECO:0000313" key="8">
    <source>
        <dbReference type="EMBL" id="MCW8346399.1"/>
    </source>
</evidence>
<evidence type="ECO:0000256" key="1">
    <source>
        <dbReference type="ARBA" id="ARBA00001933"/>
    </source>
</evidence>
<evidence type="ECO:0000313" key="9">
    <source>
        <dbReference type="Proteomes" id="UP001155587"/>
    </source>
</evidence>
<keyword evidence="9" id="KW-1185">Reference proteome</keyword>
<dbReference type="InterPro" id="IPR015422">
    <property type="entry name" value="PyrdxlP-dep_Trfase_small"/>
</dbReference>
<comment type="similarity">
    <text evidence="2 6">Belongs to the class-III pyridoxal-phosphate-dependent aminotransferase family.</text>
</comment>
<sequence>MQESNMTAQQGATRSQSSTNEQWQQRKEAVIAKGMGNLTSIFVQSASNATITDIEGKNYIDFASGIAVTNTGHSHPKIQQAVAQQLERFSHTCAMVTPYTSFVELAEKIIDRTPISNDKKAVFLTTGAEAVENAVKVARAYTKRSGVIAFRGGFHGRTNLCMGLTGKVTPYKRHFGPFPGDIYHAPFPNQYHGVSEEQSLQALDDLFACDIEPERVAAIILEPVQGEGGFYQAPVTWAKSLRRLCDEHGIMLICDEIQTGFARTGKLFATEHLAIEPDLITMAKGIAGGFPISAVVGKAHIMDAAPPGGLGGTYAGSPLACAAGLAVLDIIDQEHLCARAEEVGTLFKQQLIEIQNQCPQIGDIRQLGAMIAIELNDPGDGSPLTELTKSIVQTCAENGVIVLSCGVKGNVIRFLPPLTIEFSLIEKGLRQVKACLLTNGQP</sequence>
<dbReference type="InterPro" id="IPR004632">
    <property type="entry name" value="4NH2But_aminotransferase_bac"/>
</dbReference>